<evidence type="ECO:0000313" key="1">
    <source>
        <dbReference type="EMBL" id="KAJ7547984.1"/>
    </source>
</evidence>
<evidence type="ECO:0000313" key="2">
    <source>
        <dbReference type="Proteomes" id="UP001162992"/>
    </source>
</evidence>
<comment type="caution">
    <text evidence="1">The sequence shown here is derived from an EMBL/GenBank/DDBJ whole genome shotgun (WGS) entry which is preliminary data.</text>
</comment>
<name>A0ACC2D166_DIPCM</name>
<keyword evidence="2" id="KW-1185">Reference proteome</keyword>
<reference evidence="2" key="1">
    <citation type="journal article" date="2024" name="Proc. Natl. Acad. Sci. U.S.A.">
        <title>Extraordinary preservation of gene collinearity over three hundred million years revealed in homosporous lycophytes.</title>
        <authorList>
            <person name="Li C."/>
            <person name="Wickell D."/>
            <person name="Kuo L.Y."/>
            <person name="Chen X."/>
            <person name="Nie B."/>
            <person name="Liao X."/>
            <person name="Peng D."/>
            <person name="Ji J."/>
            <person name="Jenkins J."/>
            <person name="Williams M."/>
            <person name="Shu S."/>
            <person name="Plott C."/>
            <person name="Barry K."/>
            <person name="Rajasekar S."/>
            <person name="Grimwood J."/>
            <person name="Han X."/>
            <person name="Sun S."/>
            <person name="Hou Z."/>
            <person name="He W."/>
            <person name="Dai G."/>
            <person name="Sun C."/>
            <person name="Schmutz J."/>
            <person name="Leebens-Mack J.H."/>
            <person name="Li F.W."/>
            <person name="Wang L."/>
        </authorList>
    </citation>
    <scope>NUCLEOTIDE SEQUENCE [LARGE SCALE GENOMIC DNA]</scope>
    <source>
        <strain evidence="2">cv. PW_Plant_1</strain>
    </source>
</reference>
<proteinExistence type="predicted"/>
<organism evidence="1 2">
    <name type="scientific">Diphasiastrum complanatum</name>
    <name type="common">Issler's clubmoss</name>
    <name type="synonym">Lycopodium complanatum</name>
    <dbReference type="NCBI Taxonomy" id="34168"/>
    <lineage>
        <taxon>Eukaryota</taxon>
        <taxon>Viridiplantae</taxon>
        <taxon>Streptophyta</taxon>
        <taxon>Embryophyta</taxon>
        <taxon>Tracheophyta</taxon>
        <taxon>Lycopodiopsida</taxon>
        <taxon>Lycopodiales</taxon>
        <taxon>Lycopodiaceae</taxon>
        <taxon>Lycopodioideae</taxon>
        <taxon>Diphasiastrum</taxon>
    </lineage>
</organism>
<dbReference type="EMBL" id="CM055099">
    <property type="protein sequence ID" value="KAJ7547984.1"/>
    <property type="molecule type" value="Genomic_DNA"/>
</dbReference>
<sequence length="492" mass="55938">MFSISADPAGNKDQTPRKFAFRAPQLPYTVNDFVFGKLLGVGSYSKVVRVKKKDTEEEFALKIMDKRHIIKENKVSHVKTERLVLDQLCHPGLVRLFFTFQDAQSLYMGLECCHGGELFYQMMKKGRLSIDEASFYIAEIVEALEYIHGEGVIHRDLKPENILLTSDGHLKLADFGSAKIMKPLPNGFIQNDPEEKTTFVGTAEYVSPEALNGRPLTIGADLWALGCIVYQMLEGKPPFRAASEYLTFQKVMARDFVMQPHFTPEARDLVNHLLDLDPERRLATGSMGYAALKAHPFFSRVKWSQLRESTPPKTAPLVLEETEDESEEESLDSDWELTQIGGKFASMTIDRVPTVKSAYSLGESEEAQLTTSTSRKKNSLLEECQAEKWRRFLRMGEELIATSLVKKYGGLSVKRRQLLLTNKPRLSYVHPVKLVLKGEIPWSNELYVQVENDYKFTICTPKRNYNLEDVKGKAHLWKEAIEHFLGESKSLS</sequence>
<accession>A0ACC2D166</accession>
<gene>
    <name evidence="1" type="ORF">O6H91_08G112400</name>
</gene>
<protein>
    <submittedName>
        <fullName evidence="1">Uncharacterized protein</fullName>
    </submittedName>
</protein>
<dbReference type="Proteomes" id="UP001162992">
    <property type="component" value="Chromosome 8"/>
</dbReference>